<dbReference type="Pfam" id="PF01508">
    <property type="entry name" value="Paramecium_SA"/>
    <property type="match status" value="1"/>
</dbReference>
<protein>
    <recommendedName>
        <fullName evidence="4">Mini antigen</fullName>
    </recommendedName>
</protein>
<keyword evidence="1" id="KW-0732">Signal</keyword>
<dbReference type="Proteomes" id="UP000683925">
    <property type="component" value="Unassembled WGS sequence"/>
</dbReference>
<feature type="signal peptide" evidence="1">
    <location>
        <begin position="1"/>
        <end position="16"/>
    </location>
</feature>
<keyword evidence="3" id="KW-1185">Reference proteome</keyword>
<organism evidence="2 3">
    <name type="scientific">Paramecium octaurelia</name>
    <dbReference type="NCBI Taxonomy" id="43137"/>
    <lineage>
        <taxon>Eukaryota</taxon>
        <taxon>Sar</taxon>
        <taxon>Alveolata</taxon>
        <taxon>Ciliophora</taxon>
        <taxon>Intramacronucleata</taxon>
        <taxon>Oligohymenophorea</taxon>
        <taxon>Peniculida</taxon>
        <taxon>Parameciidae</taxon>
        <taxon>Paramecium</taxon>
    </lineage>
</organism>
<evidence type="ECO:0008006" key="4">
    <source>
        <dbReference type="Google" id="ProtNLM"/>
    </source>
</evidence>
<dbReference type="AlphaFoldDB" id="A0A8S1S560"/>
<evidence type="ECO:0000313" key="3">
    <source>
        <dbReference type="Proteomes" id="UP000683925"/>
    </source>
</evidence>
<evidence type="ECO:0000313" key="2">
    <source>
        <dbReference type="EMBL" id="CAD8135338.1"/>
    </source>
</evidence>
<feature type="chain" id="PRO_5035720571" description="Mini antigen" evidence="1">
    <location>
        <begin position="17"/>
        <end position="266"/>
    </location>
</feature>
<name>A0A8S1S560_PAROT</name>
<sequence length="266" mass="28903">MNKLSLAILLISITYAQLTFNANNKCTCGDLTTQQDCAQSQPICTWDSKGSSCSTVSCSSISDQINCANNLKCMWNGKACVDFTLCNQLTGANQGDCYAKSKNCPQSDGKNCASQEALKSCSSYSNQTTCDLTISSNGICYWSNNGCSEVSSCGQLNSNTCSSAGNACLWNATLNNCTQASCAQYGNNNTCTYYQTQLNKFMYQLCQWNAANNTCISANDTSALNINTCYNQTKYTYRWSSSSNKCDVCAGKIIYVLIMAIFMIMI</sequence>
<accession>A0A8S1S560</accession>
<dbReference type="EMBL" id="CAJJDP010000005">
    <property type="protein sequence ID" value="CAD8135338.1"/>
    <property type="molecule type" value="Genomic_DNA"/>
</dbReference>
<comment type="caution">
    <text evidence="2">The sequence shown here is derived from an EMBL/GenBank/DDBJ whole genome shotgun (WGS) entry which is preliminary data.</text>
</comment>
<evidence type="ECO:0000256" key="1">
    <source>
        <dbReference type="SAM" id="SignalP"/>
    </source>
</evidence>
<gene>
    <name evidence="2" type="ORF">POCTA_138.1.T0060338</name>
</gene>
<dbReference type="OMA" id="INTCYNQ"/>
<dbReference type="OrthoDB" id="300631at2759"/>
<proteinExistence type="predicted"/>
<dbReference type="InterPro" id="IPR002895">
    <property type="entry name" value="Paramecium_SA"/>
</dbReference>
<reference evidence="2" key="1">
    <citation type="submission" date="2021-01" db="EMBL/GenBank/DDBJ databases">
        <authorList>
            <consortium name="Genoscope - CEA"/>
            <person name="William W."/>
        </authorList>
    </citation>
    <scope>NUCLEOTIDE SEQUENCE</scope>
</reference>